<gene>
    <name evidence="1" type="ORF">PISMIDRAFT_112285</name>
</gene>
<dbReference type="InterPro" id="IPR041078">
    <property type="entry name" value="Plavaka"/>
</dbReference>
<dbReference type="AlphaFoldDB" id="A0A0C9Z3Q0"/>
<protein>
    <submittedName>
        <fullName evidence="1">Uncharacterized protein</fullName>
    </submittedName>
</protein>
<keyword evidence="2" id="KW-1185">Reference proteome</keyword>
<dbReference type="HOGENOM" id="CLU_006344_14_0_1"/>
<dbReference type="OrthoDB" id="3199698at2759"/>
<evidence type="ECO:0000313" key="2">
    <source>
        <dbReference type="Proteomes" id="UP000054018"/>
    </source>
</evidence>
<sequence>IAAQRCDACGQFLPANSPPPPHAEKAPDDWTPYQNQLEFELADFLFTQAEMPARKIDMLDIWAASLIGLGGQLLFTNHTDLYHIIDSTHIGDIKWDSFTIWYTGEEQYSAPTPWMSDSYEVWYCDPCEVIHNILASPDFTDKLDYVPYQEYDMSNDERHWQDFMLGDWAWEQVDKIISDDPTVAGAMLVPIILSSDKMTVSVATGQTDFYPLYLSIRNVHNTLCHTHCNAVALIGFLAMPKTMREHASTPAFCKFRRQLFHSSLTCILHSLCHTMKVPETVLFGDNYYQHVIYALTAYIANYEEQVLLSCIIWNWCPKCLGHHDNLDEDALRCSHKHCDTIIKEFELHQLWDSYGIVGDIVPFTNDFPHADIHKMLSPDIHYTSNNQNVANIAMFLLLTVLHQLIKGGFKDHLVDWVEWYLVHVHGKAEAEKILDDIDQWIVAVAPFTGLWHFPQGQHFKQWTGDDSKGLMKVISVTVVTWSPDLSLFALVISYIILSVWFNCLYLTPHLFCPSPSIR</sequence>
<accession>A0A0C9Z3Q0</accession>
<reference evidence="2" key="2">
    <citation type="submission" date="2015-01" db="EMBL/GenBank/DDBJ databases">
        <title>Evolutionary Origins and Diversification of the Mycorrhizal Mutualists.</title>
        <authorList>
            <consortium name="DOE Joint Genome Institute"/>
            <consortium name="Mycorrhizal Genomics Consortium"/>
            <person name="Kohler A."/>
            <person name="Kuo A."/>
            <person name="Nagy L.G."/>
            <person name="Floudas D."/>
            <person name="Copeland A."/>
            <person name="Barry K.W."/>
            <person name="Cichocki N."/>
            <person name="Veneault-Fourrey C."/>
            <person name="LaButti K."/>
            <person name="Lindquist E.A."/>
            <person name="Lipzen A."/>
            <person name="Lundell T."/>
            <person name="Morin E."/>
            <person name="Murat C."/>
            <person name="Riley R."/>
            <person name="Ohm R."/>
            <person name="Sun H."/>
            <person name="Tunlid A."/>
            <person name="Henrissat B."/>
            <person name="Grigoriev I.V."/>
            <person name="Hibbett D.S."/>
            <person name="Martin F."/>
        </authorList>
    </citation>
    <scope>NUCLEOTIDE SEQUENCE [LARGE SCALE GENOMIC DNA]</scope>
    <source>
        <strain evidence="2">441</strain>
    </source>
</reference>
<evidence type="ECO:0000313" key="1">
    <source>
        <dbReference type="EMBL" id="KIK16992.1"/>
    </source>
</evidence>
<dbReference type="EMBL" id="KN833841">
    <property type="protein sequence ID" value="KIK16992.1"/>
    <property type="molecule type" value="Genomic_DNA"/>
</dbReference>
<feature type="non-terminal residue" evidence="1">
    <location>
        <position position="518"/>
    </location>
</feature>
<dbReference type="Proteomes" id="UP000054018">
    <property type="component" value="Unassembled WGS sequence"/>
</dbReference>
<name>A0A0C9Z3Q0_9AGAM</name>
<organism evidence="1 2">
    <name type="scientific">Pisolithus microcarpus 441</name>
    <dbReference type="NCBI Taxonomy" id="765257"/>
    <lineage>
        <taxon>Eukaryota</taxon>
        <taxon>Fungi</taxon>
        <taxon>Dikarya</taxon>
        <taxon>Basidiomycota</taxon>
        <taxon>Agaricomycotina</taxon>
        <taxon>Agaricomycetes</taxon>
        <taxon>Agaricomycetidae</taxon>
        <taxon>Boletales</taxon>
        <taxon>Sclerodermatineae</taxon>
        <taxon>Pisolithaceae</taxon>
        <taxon>Pisolithus</taxon>
    </lineage>
</organism>
<dbReference type="Pfam" id="PF18759">
    <property type="entry name" value="Plavaka"/>
    <property type="match status" value="1"/>
</dbReference>
<proteinExistence type="predicted"/>
<dbReference type="STRING" id="765257.A0A0C9Z3Q0"/>
<reference evidence="1 2" key="1">
    <citation type="submission" date="2014-04" db="EMBL/GenBank/DDBJ databases">
        <authorList>
            <consortium name="DOE Joint Genome Institute"/>
            <person name="Kuo A."/>
            <person name="Kohler A."/>
            <person name="Costa M.D."/>
            <person name="Nagy L.G."/>
            <person name="Floudas D."/>
            <person name="Copeland A."/>
            <person name="Barry K.W."/>
            <person name="Cichocki N."/>
            <person name="Veneault-Fourrey C."/>
            <person name="LaButti K."/>
            <person name="Lindquist E.A."/>
            <person name="Lipzen A."/>
            <person name="Lundell T."/>
            <person name="Morin E."/>
            <person name="Murat C."/>
            <person name="Sun H."/>
            <person name="Tunlid A."/>
            <person name="Henrissat B."/>
            <person name="Grigoriev I.V."/>
            <person name="Hibbett D.S."/>
            <person name="Martin F."/>
            <person name="Nordberg H.P."/>
            <person name="Cantor M.N."/>
            <person name="Hua S.X."/>
        </authorList>
    </citation>
    <scope>NUCLEOTIDE SEQUENCE [LARGE SCALE GENOMIC DNA]</scope>
    <source>
        <strain evidence="1 2">441</strain>
    </source>
</reference>